<evidence type="ECO:0000313" key="7">
    <source>
        <dbReference type="EMBL" id="HFK96111.1"/>
    </source>
</evidence>
<evidence type="ECO:0000256" key="4">
    <source>
        <dbReference type="ARBA" id="ARBA00022989"/>
    </source>
</evidence>
<keyword evidence="4 6" id="KW-1133">Transmembrane helix</keyword>
<dbReference type="Gene3D" id="1.10.357.140">
    <property type="entry name" value="UbiA prenyltransferase"/>
    <property type="match status" value="1"/>
</dbReference>
<evidence type="ECO:0000256" key="1">
    <source>
        <dbReference type="ARBA" id="ARBA00004141"/>
    </source>
</evidence>
<feature type="transmembrane region" description="Helical" evidence="6">
    <location>
        <begin position="136"/>
        <end position="155"/>
    </location>
</feature>
<dbReference type="InterPro" id="IPR000537">
    <property type="entry name" value="UbiA_prenyltransferase"/>
</dbReference>
<dbReference type="Pfam" id="PF01040">
    <property type="entry name" value="UbiA"/>
    <property type="match status" value="1"/>
</dbReference>
<sequence length="295" mass="31892">MEKATAVKIRSVFQLLRLPNVFTAMADVLAGYLIVSSGRFQGAALIGVLVTTSCLYSLGCALNDLMDREVDRIERPTRPIPSQTVTIIEAVVISFVLAVVGLFAAMAAGPNALTVACLLIIVVVIYDTLAKAHRLWGPFTMAMCRALNLVLGMSVDLENIGPFWPLPLLTLAYVFSLTVLSRLEVGRRESGYKIHLVLGWVVFMTGVFVLLIVGVLKPVSVVYLGILLVTAGPPVFEALKSYRPEAVQRAVKVLILGIPVVDALYVSGAHGLALSMVVIACILPSIYFAKRFYVT</sequence>
<dbReference type="PANTHER" id="PTHR42723">
    <property type="entry name" value="CHLOROPHYLL SYNTHASE"/>
    <property type="match status" value="1"/>
</dbReference>
<gene>
    <name evidence="7" type="ORF">ENS06_02155</name>
</gene>
<dbReference type="InterPro" id="IPR044878">
    <property type="entry name" value="UbiA_sf"/>
</dbReference>
<dbReference type="AlphaFoldDB" id="A0A832ECE6"/>
<comment type="caution">
    <text evidence="7">The sequence shown here is derived from an EMBL/GenBank/DDBJ whole genome shotgun (WGS) entry which is preliminary data.</text>
</comment>
<evidence type="ECO:0000256" key="3">
    <source>
        <dbReference type="ARBA" id="ARBA00022692"/>
    </source>
</evidence>
<feature type="transmembrane region" description="Helical" evidence="6">
    <location>
        <begin position="112"/>
        <end position="129"/>
    </location>
</feature>
<protein>
    <recommendedName>
        <fullName evidence="8">4-hydroxybenzoate polyprenyltransferase</fullName>
    </recommendedName>
</protein>
<keyword evidence="5 6" id="KW-0472">Membrane</keyword>
<dbReference type="EMBL" id="DSTK01000009">
    <property type="protein sequence ID" value="HFK96111.1"/>
    <property type="molecule type" value="Genomic_DNA"/>
</dbReference>
<keyword evidence="3 6" id="KW-0812">Transmembrane</keyword>
<evidence type="ECO:0000256" key="2">
    <source>
        <dbReference type="ARBA" id="ARBA00022475"/>
    </source>
</evidence>
<feature type="transmembrane region" description="Helical" evidence="6">
    <location>
        <begin position="12"/>
        <end position="34"/>
    </location>
</feature>
<dbReference type="CDD" id="cd13964">
    <property type="entry name" value="PT_UbiA_1"/>
    <property type="match status" value="1"/>
</dbReference>
<feature type="transmembrane region" description="Helical" evidence="6">
    <location>
        <begin position="161"/>
        <end position="180"/>
    </location>
</feature>
<dbReference type="GO" id="GO:0016020">
    <property type="term" value="C:membrane"/>
    <property type="evidence" value="ECO:0007669"/>
    <property type="project" value="UniProtKB-SubCell"/>
</dbReference>
<comment type="subcellular location">
    <subcellularLocation>
        <location evidence="1">Membrane</location>
        <topology evidence="1">Multi-pass membrane protein</topology>
    </subcellularLocation>
</comment>
<evidence type="ECO:0000256" key="5">
    <source>
        <dbReference type="ARBA" id="ARBA00023136"/>
    </source>
</evidence>
<accession>A0A832ECE6</accession>
<dbReference type="InterPro" id="IPR050475">
    <property type="entry name" value="Prenyltransferase_related"/>
</dbReference>
<proteinExistence type="predicted"/>
<feature type="transmembrane region" description="Helical" evidence="6">
    <location>
        <begin position="192"/>
        <end position="215"/>
    </location>
</feature>
<feature type="transmembrane region" description="Helical" evidence="6">
    <location>
        <begin position="40"/>
        <end position="63"/>
    </location>
</feature>
<name>A0A832ECE6_9BACT</name>
<evidence type="ECO:0008006" key="8">
    <source>
        <dbReference type="Google" id="ProtNLM"/>
    </source>
</evidence>
<feature type="transmembrane region" description="Helical" evidence="6">
    <location>
        <begin position="84"/>
        <end position="106"/>
    </location>
</feature>
<dbReference type="GO" id="GO:0016765">
    <property type="term" value="F:transferase activity, transferring alkyl or aryl (other than methyl) groups"/>
    <property type="evidence" value="ECO:0007669"/>
    <property type="project" value="InterPro"/>
</dbReference>
<evidence type="ECO:0000256" key="6">
    <source>
        <dbReference type="SAM" id="Phobius"/>
    </source>
</evidence>
<feature type="transmembrane region" description="Helical" evidence="6">
    <location>
        <begin position="272"/>
        <end position="289"/>
    </location>
</feature>
<organism evidence="7">
    <name type="scientific">Desulfacinum infernum</name>
    <dbReference type="NCBI Taxonomy" id="35837"/>
    <lineage>
        <taxon>Bacteria</taxon>
        <taxon>Pseudomonadati</taxon>
        <taxon>Thermodesulfobacteriota</taxon>
        <taxon>Syntrophobacteria</taxon>
        <taxon>Syntrophobacterales</taxon>
        <taxon>Syntrophobacteraceae</taxon>
        <taxon>Desulfacinum</taxon>
    </lineage>
</organism>
<keyword evidence="2" id="KW-1003">Cell membrane</keyword>
<dbReference type="PANTHER" id="PTHR42723:SF1">
    <property type="entry name" value="CHLOROPHYLL SYNTHASE, CHLOROPLASTIC"/>
    <property type="match status" value="1"/>
</dbReference>
<reference evidence="7" key="1">
    <citation type="journal article" date="2020" name="mSystems">
        <title>Genome- and Community-Level Interaction Insights into Carbon Utilization and Element Cycling Functions of Hydrothermarchaeota in Hydrothermal Sediment.</title>
        <authorList>
            <person name="Zhou Z."/>
            <person name="Liu Y."/>
            <person name="Xu W."/>
            <person name="Pan J."/>
            <person name="Luo Z.H."/>
            <person name="Li M."/>
        </authorList>
    </citation>
    <scope>NUCLEOTIDE SEQUENCE [LARGE SCALE GENOMIC DNA]</scope>
    <source>
        <strain evidence="7">SpSt-456</strain>
    </source>
</reference>